<gene>
    <name evidence="8" type="ORF">DL762_002332</name>
</gene>
<feature type="compositionally biased region" description="Low complexity" evidence="6">
    <location>
        <begin position="369"/>
        <end position="400"/>
    </location>
</feature>
<evidence type="ECO:0000256" key="5">
    <source>
        <dbReference type="PROSITE-ProRule" id="PRU00125"/>
    </source>
</evidence>
<comment type="caution">
    <text evidence="8">The sequence shown here is derived from an EMBL/GenBank/DDBJ whole genome shotgun (WGS) entry which is preliminary data.</text>
</comment>
<feature type="compositionally biased region" description="Polar residues" evidence="6">
    <location>
        <begin position="204"/>
        <end position="217"/>
    </location>
</feature>
<name>A0ABY0HGB9_9PEZI</name>
<dbReference type="Pfam" id="PF00412">
    <property type="entry name" value="LIM"/>
    <property type="match status" value="2"/>
</dbReference>
<dbReference type="CDD" id="cd09397">
    <property type="entry name" value="LIM1_UF1"/>
    <property type="match status" value="1"/>
</dbReference>
<dbReference type="PROSITE" id="PS00478">
    <property type="entry name" value="LIM_DOMAIN_1"/>
    <property type="match status" value="1"/>
</dbReference>
<dbReference type="InterPro" id="IPR001781">
    <property type="entry name" value="Znf_LIM"/>
</dbReference>
<evidence type="ECO:0000256" key="6">
    <source>
        <dbReference type="SAM" id="MobiDB-lite"/>
    </source>
</evidence>
<protein>
    <recommendedName>
        <fullName evidence="7">LIM zinc-binding domain-containing protein</fullName>
    </recommendedName>
</protein>
<evidence type="ECO:0000313" key="8">
    <source>
        <dbReference type="EMBL" id="RYO91165.1"/>
    </source>
</evidence>
<feature type="region of interest" description="Disordered" evidence="6">
    <location>
        <begin position="669"/>
        <end position="707"/>
    </location>
</feature>
<dbReference type="SUPFAM" id="SSF57716">
    <property type="entry name" value="Glucocorticoid receptor-like (DNA-binding domain)"/>
    <property type="match status" value="1"/>
</dbReference>
<feature type="compositionally biased region" description="Polar residues" evidence="6">
    <location>
        <begin position="100"/>
        <end position="132"/>
    </location>
</feature>
<dbReference type="CDD" id="cd08368">
    <property type="entry name" value="LIM"/>
    <property type="match status" value="1"/>
</dbReference>
<accession>A0ABY0HGB9</accession>
<feature type="compositionally biased region" description="Low complexity" evidence="6">
    <location>
        <begin position="78"/>
        <end position="87"/>
    </location>
</feature>
<feature type="compositionally biased region" description="Low complexity" evidence="6">
    <location>
        <begin position="491"/>
        <end position="500"/>
    </location>
</feature>
<keyword evidence="3 5" id="KW-0862">Zinc</keyword>
<dbReference type="PROSITE" id="PS50023">
    <property type="entry name" value="LIM_DOMAIN_2"/>
    <property type="match status" value="2"/>
</dbReference>
<feature type="compositionally biased region" description="Polar residues" evidence="6">
    <location>
        <begin position="412"/>
        <end position="424"/>
    </location>
</feature>
<evidence type="ECO:0000313" key="9">
    <source>
        <dbReference type="Proteomes" id="UP000294003"/>
    </source>
</evidence>
<keyword evidence="2" id="KW-0677">Repeat</keyword>
<evidence type="ECO:0000256" key="4">
    <source>
        <dbReference type="ARBA" id="ARBA00023038"/>
    </source>
</evidence>
<sequence length="738" mass="77621">MTDLSRVSVFMPTIKCSSCGDQVEISMMGDHICKPAAPAAEPVAPQPATTDRLGGAFSSLKLSVFDKLTRAAPPNVDTSAATTSTATGARGSVGNPGTDGANTKLDQVTPISTSTGSRAISPKTPNGPSSAAPNGEDYFGPAIAESPTRMPNSRLGGYGGLEDPEGSERHSQLGTSPEREPSSVLRRMNTIAPGPFEMGRRPSAGTNSFQPSSNRFNLTEPRDDGRRPSTASSMNGVGIAPPRVPRNNSYGGFGPPQRSGDSFEPPSLNGSKRSETFPKPSPGQPDESPARTPSAPGLRPDRIRSGSTNAGDAPAMTSERSQRPSLSIKDTSRPPPPRKSLMRPTTRDGSAAPNINLAAEFGANNPYHSPSLSQVSQSSSNSGYSQCSSQPSQTSSSTSPARSVGARRKASDGTNVDGLTNDLESSIEALNPSGPPPVPRGPPVESAAAGVRKAPEGLRLDPAIWNGRRPSAGSPLQSPMFSNRGDPVIQAARRPSAAGSPPLPSPSLFPTRTDPAIQEGQNRSSHRPSHSRQPSRPDQRSRGNCKACGELITGKSISSADGRLTGRYHKACFVCATCREPFAGTTFYVLEDKPYCEYHYHKLNGSLCGSCDKGIEGQYLEDEASKKYHVGCFRCRDCGVVLRDGYFDLGGVAYCERDAVRRVQMAARQPSLHAPPRSLPYGAGLPAGPSPPPPGALNRPFGMPMGQRLAPGQALGRGALGGMPRMQKRMTRLGMMGA</sequence>
<evidence type="ECO:0000256" key="3">
    <source>
        <dbReference type="ARBA" id="ARBA00022833"/>
    </source>
</evidence>
<organism evidence="8 9">
    <name type="scientific">Monosporascus cannonballus</name>
    <dbReference type="NCBI Taxonomy" id="155416"/>
    <lineage>
        <taxon>Eukaryota</taxon>
        <taxon>Fungi</taxon>
        <taxon>Dikarya</taxon>
        <taxon>Ascomycota</taxon>
        <taxon>Pezizomycotina</taxon>
        <taxon>Sordariomycetes</taxon>
        <taxon>Xylariomycetidae</taxon>
        <taxon>Xylariales</taxon>
        <taxon>Xylariales incertae sedis</taxon>
        <taxon>Monosporascus</taxon>
    </lineage>
</organism>
<feature type="domain" description="LIM zinc-binding" evidence="7">
    <location>
        <begin position="543"/>
        <end position="606"/>
    </location>
</feature>
<proteinExistence type="predicted"/>
<dbReference type="SMART" id="SM00132">
    <property type="entry name" value="LIM"/>
    <property type="match status" value="2"/>
</dbReference>
<feature type="compositionally biased region" description="Basic and acidic residues" evidence="6">
    <location>
        <begin position="166"/>
        <end position="181"/>
    </location>
</feature>
<evidence type="ECO:0000259" key="7">
    <source>
        <dbReference type="PROSITE" id="PS50023"/>
    </source>
</evidence>
<dbReference type="Gene3D" id="2.10.110.10">
    <property type="entry name" value="Cysteine Rich Protein"/>
    <property type="match status" value="2"/>
</dbReference>
<dbReference type="EMBL" id="QJNS01000044">
    <property type="protein sequence ID" value="RYO91165.1"/>
    <property type="molecule type" value="Genomic_DNA"/>
</dbReference>
<dbReference type="PANTHER" id="PTHR24212">
    <property type="entry name" value="ZYXIN/TRIP6"/>
    <property type="match status" value="1"/>
</dbReference>
<dbReference type="PANTHER" id="PTHR24212:SF8">
    <property type="entry name" value="LIM ZINC FINGER DOMAIN CONTAINING PROTEIN"/>
    <property type="match status" value="1"/>
</dbReference>
<dbReference type="Proteomes" id="UP000294003">
    <property type="component" value="Unassembled WGS sequence"/>
</dbReference>
<evidence type="ECO:0000256" key="2">
    <source>
        <dbReference type="ARBA" id="ARBA00022737"/>
    </source>
</evidence>
<evidence type="ECO:0000256" key="1">
    <source>
        <dbReference type="ARBA" id="ARBA00022723"/>
    </source>
</evidence>
<feature type="compositionally biased region" description="Pro residues" evidence="6">
    <location>
        <begin position="433"/>
        <end position="442"/>
    </location>
</feature>
<keyword evidence="1 5" id="KW-0479">Metal-binding</keyword>
<feature type="region of interest" description="Disordered" evidence="6">
    <location>
        <begin position="74"/>
        <end position="543"/>
    </location>
</feature>
<keyword evidence="9" id="KW-1185">Reference proteome</keyword>
<reference evidence="8 9" key="1">
    <citation type="submission" date="2018-06" db="EMBL/GenBank/DDBJ databases">
        <title>Complete Genomes of Monosporascus.</title>
        <authorList>
            <person name="Robinson A.J."/>
            <person name="Natvig D.O."/>
        </authorList>
    </citation>
    <scope>NUCLEOTIDE SEQUENCE [LARGE SCALE GENOMIC DNA]</scope>
    <source>
        <strain evidence="8 9">CBS 609.92</strain>
    </source>
</reference>
<keyword evidence="4 5" id="KW-0440">LIM domain</keyword>
<feature type="domain" description="LIM zinc-binding" evidence="7">
    <location>
        <begin position="607"/>
        <end position="665"/>
    </location>
</feature>